<reference evidence="8" key="1">
    <citation type="journal article" date="2019" name="Int. J. Syst. Evol. Microbiol.">
        <title>The Global Catalogue of Microorganisms (GCM) 10K type strain sequencing project: providing services to taxonomists for standard genome sequencing and annotation.</title>
        <authorList>
            <consortium name="The Broad Institute Genomics Platform"/>
            <consortium name="The Broad Institute Genome Sequencing Center for Infectious Disease"/>
            <person name="Wu L."/>
            <person name="Ma J."/>
        </authorList>
    </citation>
    <scope>NUCLEOTIDE SEQUENCE [LARGE SCALE GENOMIC DNA]</scope>
    <source>
        <strain evidence="8">JCM 16953</strain>
    </source>
</reference>
<evidence type="ECO:0000256" key="4">
    <source>
        <dbReference type="ARBA" id="ARBA00022842"/>
    </source>
</evidence>
<dbReference type="InterPro" id="IPR020476">
    <property type="entry name" value="Nudix_hydrolase"/>
</dbReference>
<sequence>MPQQFACVILVDPRGWLLLQERDEHPVIDPDMWGFVGGHVDPGEEPDQAAYRELEEETGVRLEPPALPRWRVFEVFHPAYDSLDEAFVYTARTELTDADIVCGEGRQIVFVDPSRLGDLPQTGSARLILPDFLASDRYEELCR</sequence>
<dbReference type="Proteomes" id="UP001501821">
    <property type="component" value="Unassembled WGS sequence"/>
</dbReference>
<evidence type="ECO:0000256" key="5">
    <source>
        <dbReference type="RuleBase" id="RU003476"/>
    </source>
</evidence>
<dbReference type="RefSeq" id="WP_344778523.1">
    <property type="nucleotide sequence ID" value="NZ_BAABAH010000019.1"/>
</dbReference>
<name>A0ABP7J4L9_9ACTN</name>
<evidence type="ECO:0000256" key="2">
    <source>
        <dbReference type="ARBA" id="ARBA00005582"/>
    </source>
</evidence>
<dbReference type="Pfam" id="PF00293">
    <property type="entry name" value="NUDIX"/>
    <property type="match status" value="1"/>
</dbReference>
<proteinExistence type="inferred from homology"/>
<dbReference type="EMBL" id="BAABAH010000019">
    <property type="protein sequence ID" value="GAA3833576.1"/>
    <property type="molecule type" value="Genomic_DNA"/>
</dbReference>
<dbReference type="InterPro" id="IPR020084">
    <property type="entry name" value="NUDIX_hydrolase_CS"/>
</dbReference>
<dbReference type="PRINTS" id="PR00502">
    <property type="entry name" value="NUDIXFAMILY"/>
</dbReference>
<accession>A0ABP7J4L9</accession>
<dbReference type="PANTHER" id="PTHR43046:SF12">
    <property type="entry name" value="GDP-MANNOSE MANNOSYL HYDROLASE"/>
    <property type="match status" value="1"/>
</dbReference>
<keyword evidence="3 5" id="KW-0378">Hydrolase</keyword>
<evidence type="ECO:0000313" key="8">
    <source>
        <dbReference type="Proteomes" id="UP001501821"/>
    </source>
</evidence>
<gene>
    <name evidence="7" type="ORF">GCM10022242_38310</name>
</gene>
<dbReference type="InterPro" id="IPR000086">
    <property type="entry name" value="NUDIX_hydrolase_dom"/>
</dbReference>
<feature type="domain" description="Nudix hydrolase" evidence="6">
    <location>
        <begin position="1"/>
        <end position="133"/>
    </location>
</feature>
<keyword evidence="4" id="KW-0460">Magnesium</keyword>
<keyword evidence="8" id="KW-1185">Reference proteome</keyword>
<evidence type="ECO:0000256" key="1">
    <source>
        <dbReference type="ARBA" id="ARBA00001946"/>
    </source>
</evidence>
<evidence type="ECO:0000259" key="6">
    <source>
        <dbReference type="PROSITE" id="PS51462"/>
    </source>
</evidence>
<comment type="similarity">
    <text evidence="2 5">Belongs to the Nudix hydrolase family.</text>
</comment>
<comment type="cofactor">
    <cofactor evidence="1">
        <name>Mg(2+)</name>
        <dbReference type="ChEBI" id="CHEBI:18420"/>
    </cofactor>
</comment>
<dbReference type="Gene3D" id="3.90.79.10">
    <property type="entry name" value="Nucleoside Triphosphate Pyrophosphohydrolase"/>
    <property type="match status" value="1"/>
</dbReference>
<dbReference type="SUPFAM" id="SSF55811">
    <property type="entry name" value="Nudix"/>
    <property type="match status" value="1"/>
</dbReference>
<evidence type="ECO:0000313" key="7">
    <source>
        <dbReference type="EMBL" id="GAA3833576.1"/>
    </source>
</evidence>
<evidence type="ECO:0000256" key="3">
    <source>
        <dbReference type="ARBA" id="ARBA00022801"/>
    </source>
</evidence>
<organism evidence="7 8">
    <name type="scientific">Nocardioides panacisoli</name>
    <dbReference type="NCBI Taxonomy" id="627624"/>
    <lineage>
        <taxon>Bacteria</taxon>
        <taxon>Bacillati</taxon>
        <taxon>Actinomycetota</taxon>
        <taxon>Actinomycetes</taxon>
        <taxon>Propionibacteriales</taxon>
        <taxon>Nocardioidaceae</taxon>
        <taxon>Nocardioides</taxon>
    </lineage>
</organism>
<dbReference type="InterPro" id="IPR015797">
    <property type="entry name" value="NUDIX_hydrolase-like_dom_sf"/>
</dbReference>
<dbReference type="PROSITE" id="PS51462">
    <property type="entry name" value="NUDIX"/>
    <property type="match status" value="1"/>
</dbReference>
<comment type="caution">
    <text evidence="7">The sequence shown here is derived from an EMBL/GenBank/DDBJ whole genome shotgun (WGS) entry which is preliminary data.</text>
</comment>
<dbReference type="PROSITE" id="PS00893">
    <property type="entry name" value="NUDIX_BOX"/>
    <property type="match status" value="1"/>
</dbReference>
<dbReference type="PANTHER" id="PTHR43046">
    <property type="entry name" value="GDP-MANNOSE MANNOSYL HYDROLASE"/>
    <property type="match status" value="1"/>
</dbReference>
<protein>
    <recommendedName>
        <fullName evidence="6">Nudix hydrolase domain-containing protein</fullName>
    </recommendedName>
</protein>